<sequence>MEELKPCPIFEFNKNQLIVVRTSFGYDDLNKLKQDLDHFQDWISKQPHFRRKDFDRDFLERYLIYSKGSIERAKQRFDKLCTFISLMPEFLQNYDVRNEFKPLFNICNTCLLPKPSADNYRVVVTNLTGEDDSKFELVSYYRYLIVLGEYMLQHDYCNGYELVGDCRNVTLGTVKKLNPITIHKALTLIVEALGQRMKKIHLISGSKFFDVILTVFKQALTAKLAQRLVIHDSVESLYRHIPREHLPKDFGGDEKSMKELADMDFKEMCSDEHIAFVKNMENASTDENCRQTCKFNEEYSGMPGSFKTLCVD</sequence>
<organism evidence="1 2">
    <name type="scientific">Mythimna loreyi</name>
    <dbReference type="NCBI Taxonomy" id="667449"/>
    <lineage>
        <taxon>Eukaryota</taxon>
        <taxon>Metazoa</taxon>
        <taxon>Ecdysozoa</taxon>
        <taxon>Arthropoda</taxon>
        <taxon>Hexapoda</taxon>
        <taxon>Insecta</taxon>
        <taxon>Pterygota</taxon>
        <taxon>Neoptera</taxon>
        <taxon>Endopterygota</taxon>
        <taxon>Lepidoptera</taxon>
        <taxon>Glossata</taxon>
        <taxon>Ditrysia</taxon>
        <taxon>Noctuoidea</taxon>
        <taxon>Noctuidae</taxon>
        <taxon>Noctuinae</taxon>
        <taxon>Hadenini</taxon>
        <taxon>Mythimna</taxon>
    </lineage>
</organism>
<evidence type="ECO:0000313" key="1">
    <source>
        <dbReference type="EMBL" id="KAJ8712709.1"/>
    </source>
</evidence>
<protein>
    <submittedName>
        <fullName evidence="1">Uncharacterized protein</fullName>
    </submittedName>
</protein>
<proteinExistence type="predicted"/>
<dbReference type="EMBL" id="CM056797">
    <property type="protein sequence ID" value="KAJ8712709.1"/>
    <property type="molecule type" value="Genomic_DNA"/>
</dbReference>
<reference evidence="1" key="1">
    <citation type="submission" date="2023-03" db="EMBL/GenBank/DDBJ databases">
        <title>Chromosome-level genomes of two armyworms, Mythimna separata and Mythimna loreyi, provide insights into the biosynthesis and reception of sex pheromones.</title>
        <authorList>
            <person name="Zhao H."/>
        </authorList>
    </citation>
    <scope>NUCLEOTIDE SEQUENCE</scope>
    <source>
        <strain evidence="1">BeijingLab</strain>
    </source>
</reference>
<evidence type="ECO:0000313" key="2">
    <source>
        <dbReference type="Proteomes" id="UP001231649"/>
    </source>
</evidence>
<accession>A0ACC2QAT7</accession>
<dbReference type="Proteomes" id="UP001231649">
    <property type="component" value="Chromosome 21"/>
</dbReference>
<keyword evidence="2" id="KW-1185">Reference proteome</keyword>
<name>A0ACC2QAT7_9NEOP</name>
<comment type="caution">
    <text evidence="1">The sequence shown here is derived from an EMBL/GenBank/DDBJ whole genome shotgun (WGS) entry which is preliminary data.</text>
</comment>
<gene>
    <name evidence="1" type="ORF">PYW08_008013</name>
</gene>